<protein>
    <recommendedName>
        <fullName evidence="4">Osmoprotectant transporter permease</fullName>
    </recommendedName>
</protein>
<keyword evidence="1" id="KW-0472">Membrane</keyword>
<evidence type="ECO:0000313" key="3">
    <source>
        <dbReference type="Proteomes" id="UP000179467"/>
    </source>
</evidence>
<reference evidence="2 3" key="1">
    <citation type="submission" date="2016-09" db="EMBL/GenBank/DDBJ databases">
        <title>Metabolic pathway, cell adaptation mechanisms and a novel monoxygenase revealed through proteogenomic-transcription analysis of a Sphingomonas haloaromaticamans strain degrading the fungicide ortho-phenylphenol.</title>
        <authorList>
            <person name="Perruchon C."/>
            <person name="Papadopoulou E.S."/>
            <person name="Rousidou C."/>
            <person name="Vasileiadis S."/>
            <person name="Tanou G."/>
            <person name="Amoutzias G."/>
            <person name="Molassiotis A."/>
            <person name="Karpouzas D.G."/>
        </authorList>
    </citation>
    <scope>NUCLEOTIDE SEQUENCE [LARGE SCALE GENOMIC DNA]</scope>
    <source>
        <strain evidence="2 3">P3</strain>
    </source>
</reference>
<feature type="transmembrane region" description="Helical" evidence="1">
    <location>
        <begin position="36"/>
        <end position="55"/>
    </location>
</feature>
<comment type="caution">
    <text evidence="2">The sequence shown here is derived from an EMBL/GenBank/DDBJ whole genome shotgun (WGS) entry which is preliminary data.</text>
</comment>
<proteinExistence type="predicted"/>
<organism evidence="2 3">
    <name type="scientific">Edaphosphingomonas haloaromaticamans</name>
    <dbReference type="NCBI Taxonomy" id="653954"/>
    <lineage>
        <taxon>Bacteria</taxon>
        <taxon>Pseudomonadati</taxon>
        <taxon>Pseudomonadota</taxon>
        <taxon>Alphaproteobacteria</taxon>
        <taxon>Sphingomonadales</taxon>
        <taxon>Rhizorhabdaceae</taxon>
        <taxon>Edaphosphingomonas</taxon>
    </lineage>
</organism>
<keyword evidence="1" id="KW-0812">Transmembrane</keyword>
<name>A0A1S1HGE0_9SPHN</name>
<evidence type="ECO:0000313" key="2">
    <source>
        <dbReference type="EMBL" id="OHT20551.1"/>
    </source>
</evidence>
<feature type="transmembrane region" description="Helical" evidence="1">
    <location>
        <begin position="67"/>
        <end position="88"/>
    </location>
</feature>
<keyword evidence="1" id="KW-1133">Transmembrane helix</keyword>
<keyword evidence="3" id="KW-1185">Reference proteome</keyword>
<accession>A0A1S1HGE0</accession>
<dbReference type="Proteomes" id="UP000179467">
    <property type="component" value="Unassembled WGS sequence"/>
</dbReference>
<dbReference type="EMBL" id="MIPT01000001">
    <property type="protein sequence ID" value="OHT20551.1"/>
    <property type="molecule type" value="Genomic_DNA"/>
</dbReference>
<gene>
    <name evidence="2" type="ORF">BHE75_02549</name>
</gene>
<evidence type="ECO:0008006" key="4">
    <source>
        <dbReference type="Google" id="ProtNLM"/>
    </source>
</evidence>
<dbReference type="AlphaFoldDB" id="A0A1S1HGE0"/>
<dbReference type="RefSeq" id="WP_070934059.1">
    <property type="nucleotide sequence ID" value="NZ_MIPT01000001.1"/>
</dbReference>
<sequence>MIFWLLFAFDAVMTAVLLFFFTIGIADRSVSASNIGLWLLLLGVAAAFLLGGLALKRRAHDRIGAALLLLPALPGLAYLAFVLMMVVMQPHWN</sequence>
<evidence type="ECO:0000256" key="1">
    <source>
        <dbReference type="SAM" id="Phobius"/>
    </source>
</evidence>